<protein>
    <recommendedName>
        <fullName evidence="8">D-lyxose ketol-isomerase</fullName>
        <ecNumber evidence="8">5.3.1.15</ecNumber>
    </recommendedName>
</protein>
<accession>A0A414S1G1</accession>
<evidence type="ECO:0000256" key="4">
    <source>
        <dbReference type="ARBA" id="ARBA00023235"/>
    </source>
</evidence>
<keyword evidence="2" id="KW-0479">Metal-binding</keyword>
<name>A0A414S1G1_9FIRM</name>
<sequence>MKRSEINKALKDMHDLIKKFHVSLPPFCEWTPEEWKTKGKEYDEIRDNMLGWDITDFGLGDFEHTGFSLITLRNGNIKNDKYDKPYAEKLLMLHEGQHAEMHYHAYKMEDIINRGGGNVLIRVYNSTEDGKMADTDVIVHSDGCVYTVKAGTQIRLTPGESITVTRGLYHDFSVEEGKGSVLLGEVSMCNDDNTDNYFYNKKVGRFPAIDEDEEPYRLLCNEYPEVL</sequence>
<evidence type="ECO:0000313" key="9">
    <source>
        <dbReference type="EMBL" id="RHG07902.1"/>
    </source>
</evidence>
<evidence type="ECO:0000256" key="1">
    <source>
        <dbReference type="ARBA" id="ARBA00001936"/>
    </source>
</evidence>
<organism evidence="9 10">
    <name type="scientific">Dorea longicatena</name>
    <dbReference type="NCBI Taxonomy" id="88431"/>
    <lineage>
        <taxon>Bacteria</taxon>
        <taxon>Bacillati</taxon>
        <taxon>Bacillota</taxon>
        <taxon>Clostridia</taxon>
        <taxon>Lachnospirales</taxon>
        <taxon>Lachnospiraceae</taxon>
        <taxon>Dorea</taxon>
    </lineage>
</organism>
<dbReference type="GO" id="GO:0046872">
    <property type="term" value="F:metal ion binding"/>
    <property type="evidence" value="ECO:0007669"/>
    <property type="project" value="UniProtKB-KW"/>
</dbReference>
<evidence type="ECO:0000256" key="6">
    <source>
        <dbReference type="ARBA" id="ARBA00044907"/>
    </source>
</evidence>
<comment type="catalytic activity">
    <reaction evidence="6">
        <text>D-lyxose = D-xylulose</text>
        <dbReference type="Rhea" id="RHEA:14201"/>
        <dbReference type="ChEBI" id="CHEBI:16789"/>
        <dbReference type="ChEBI" id="CHEBI:17140"/>
        <dbReference type="EC" id="5.3.1.15"/>
    </reaction>
</comment>
<keyword evidence="3" id="KW-0464">Manganese</keyword>
<evidence type="ECO:0000256" key="5">
    <source>
        <dbReference type="ARBA" id="ARBA00023277"/>
    </source>
</evidence>
<dbReference type="GO" id="GO:0047828">
    <property type="term" value="F:D-lyxose ketol-isomerase activity"/>
    <property type="evidence" value="ECO:0007669"/>
    <property type="project" value="UniProtKB-EC"/>
</dbReference>
<evidence type="ECO:0000313" key="10">
    <source>
        <dbReference type="Proteomes" id="UP000284112"/>
    </source>
</evidence>
<comment type="similarity">
    <text evidence="7">Belongs to the D-lyxose ketol-isomerase family.</text>
</comment>
<keyword evidence="5" id="KW-0119">Carbohydrate metabolism</keyword>
<gene>
    <name evidence="9" type="ORF">DW641_09375</name>
</gene>
<comment type="cofactor">
    <cofactor evidence="1">
        <name>Mn(2+)</name>
        <dbReference type="ChEBI" id="CHEBI:29035"/>
    </cofactor>
</comment>
<comment type="caution">
    <text evidence="9">The sequence shown here is derived from an EMBL/GenBank/DDBJ whole genome shotgun (WGS) entry which is preliminary data.</text>
</comment>
<dbReference type="CDD" id="cd20309">
    <property type="entry name" value="cupin_EcSI"/>
    <property type="match status" value="1"/>
</dbReference>
<dbReference type="EC" id="5.3.1.15" evidence="8"/>
<evidence type="ECO:0000256" key="8">
    <source>
        <dbReference type="ARBA" id="ARBA00044972"/>
    </source>
</evidence>
<evidence type="ECO:0000256" key="3">
    <source>
        <dbReference type="ARBA" id="ARBA00023211"/>
    </source>
</evidence>
<dbReference type="InterPro" id="IPR047581">
    <property type="entry name" value="EcSI_cupin"/>
</dbReference>
<evidence type="ECO:0000256" key="2">
    <source>
        <dbReference type="ARBA" id="ARBA00022723"/>
    </source>
</evidence>
<reference evidence="9 10" key="1">
    <citation type="submission" date="2018-08" db="EMBL/GenBank/DDBJ databases">
        <title>A genome reference for cultivated species of the human gut microbiota.</title>
        <authorList>
            <person name="Zou Y."/>
            <person name="Xue W."/>
            <person name="Luo G."/>
        </authorList>
    </citation>
    <scope>NUCLEOTIDE SEQUENCE [LARGE SCALE GENOMIC DNA]</scope>
    <source>
        <strain evidence="9 10">AM23-13</strain>
    </source>
</reference>
<dbReference type="InterPro" id="IPR010864">
    <property type="entry name" value="D-lyxose_isomer"/>
</dbReference>
<dbReference type="RefSeq" id="WP_022415056.1">
    <property type="nucleotide sequence ID" value="NZ_CAXVIO010000003.1"/>
</dbReference>
<dbReference type="Gene3D" id="2.60.120.10">
    <property type="entry name" value="Jelly Rolls"/>
    <property type="match status" value="1"/>
</dbReference>
<dbReference type="Pfam" id="PF07385">
    <property type="entry name" value="Lyx_isomer"/>
    <property type="match status" value="1"/>
</dbReference>
<dbReference type="AlphaFoldDB" id="A0A414S1G1"/>
<keyword evidence="4 9" id="KW-0413">Isomerase</keyword>
<evidence type="ECO:0000256" key="7">
    <source>
        <dbReference type="ARBA" id="ARBA00044951"/>
    </source>
</evidence>
<dbReference type="Proteomes" id="UP000284112">
    <property type="component" value="Unassembled WGS sequence"/>
</dbReference>
<dbReference type="EMBL" id="QRHW01000014">
    <property type="protein sequence ID" value="RHG07902.1"/>
    <property type="molecule type" value="Genomic_DNA"/>
</dbReference>
<dbReference type="InterPro" id="IPR014710">
    <property type="entry name" value="RmlC-like_jellyroll"/>
</dbReference>
<proteinExistence type="inferred from homology"/>